<sequence length="61" mass="7006">MSEQLSELDSAESIECYDTNQTSNVGYVCVINANHREQRVHLQDGRTLHQLEGRRIDVQAF</sequence>
<evidence type="ECO:0000313" key="1">
    <source>
        <dbReference type="EnsemblMetazoa" id="ADIR014290-PA"/>
    </source>
</evidence>
<reference evidence="1" key="2">
    <citation type="submission" date="2020-05" db="UniProtKB">
        <authorList>
            <consortium name="EnsemblMetazoa"/>
        </authorList>
    </citation>
    <scope>IDENTIFICATION</scope>
    <source>
        <strain evidence="1">WRAIR2</strain>
    </source>
</reference>
<dbReference type="VEuPathDB" id="VectorBase:ADIR014290"/>
<reference evidence="2" key="1">
    <citation type="submission" date="2013-03" db="EMBL/GenBank/DDBJ databases">
        <title>The Genome Sequence of Anopheles dirus WRAIR2.</title>
        <authorList>
            <consortium name="The Broad Institute Genomics Platform"/>
            <person name="Neafsey D.E."/>
            <person name="Walton C."/>
            <person name="Walker B."/>
            <person name="Young S.K."/>
            <person name="Zeng Q."/>
            <person name="Gargeya S."/>
            <person name="Fitzgerald M."/>
            <person name="Haas B."/>
            <person name="Abouelleil A."/>
            <person name="Allen A.W."/>
            <person name="Alvarado L."/>
            <person name="Arachchi H.M."/>
            <person name="Berlin A.M."/>
            <person name="Chapman S.B."/>
            <person name="Gainer-Dewar J."/>
            <person name="Goldberg J."/>
            <person name="Griggs A."/>
            <person name="Gujja S."/>
            <person name="Hansen M."/>
            <person name="Howarth C."/>
            <person name="Imamovic A."/>
            <person name="Ireland A."/>
            <person name="Larimer J."/>
            <person name="McCowan C."/>
            <person name="Murphy C."/>
            <person name="Pearson M."/>
            <person name="Poon T.W."/>
            <person name="Priest M."/>
            <person name="Roberts A."/>
            <person name="Saif S."/>
            <person name="Shea T."/>
            <person name="Sisk P."/>
            <person name="Sykes S."/>
            <person name="Wortman J."/>
            <person name="Nusbaum C."/>
            <person name="Birren B."/>
        </authorList>
    </citation>
    <scope>NUCLEOTIDE SEQUENCE [LARGE SCALE GENOMIC DNA]</scope>
    <source>
        <strain evidence="2">WRAIR2</strain>
    </source>
</reference>
<proteinExistence type="predicted"/>
<accession>A0A182NWM2</accession>
<dbReference type="EnsemblMetazoa" id="ADIR014290-RA">
    <property type="protein sequence ID" value="ADIR014290-PA"/>
    <property type="gene ID" value="ADIR014290"/>
</dbReference>
<name>A0A182NWM2_9DIPT</name>
<keyword evidence="2" id="KW-1185">Reference proteome</keyword>
<dbReference type="AlphaFoldDB" id="A0A182NWM2"/>
<organism evidence="1 2">
    <name type="scientific">Anopheles dirus</name>
    <dbReference type="NCBI Taxonomy" id="7168"/>
    <lineage>
        <taxon>Eukaryota</taxon>
        <taxon>Metazoa</taxon>
        <taxon>Ecdysozoa</taxon>
        <taxon>Arthropoda</taxon>
        <taxon>Hexapoda</taxon>
        <taxon>Insecta</taxon>
        <taxon>Pterygota</taxon>
        <taxon>Neoptera</taxon>
        <taxon>Endopterygota</taxon>
        <taxon>Diptera</taxon>
        <taxon>Nematocera</taxon>
        <taxon>Culicoidea</taxon>
        <taxon>Culicidae</taxon>
        <taxon>Anophelinae</taxon>
        <taxon>Anopheles</taxon>
    </lineage>
</organism>
<protein>
    <submittedName>
        <fullName evidence="1">Uncharacterized protein</fullName>
    </submittedName>
</protein>
<evidence type="ECO:0000313" key="2">
    <source>
        <dbReference type="Proteomes" id="UP000075884"/>
    </source>
</evidence>
<dbReference type="Proteomes" id="UP000075884">
    <property type="component" value="Unassembled WGS sequence"/>
</dbReference>